<dbReference type="STRING" id="1461694.ATO9_03395"/>
<evidence type="ECO:0000256" key="7">
    <source>
        <dbReference type="ARBA" id="ARBA00022448"/>
    </source>
</evidence>
<dbReference type="GO" id="GO:0016020">
    <property type="term" value="C:membrane"/>
    <property type="evidence" value="ECO:0007669"/>
    <property type="project" value="UniProtKB-SubCell"/>
</dbReference>
<evidence type="ECO:0000256" key="3">
    <source>
        <dbReference type="ARBA" id="ARBA00004141"/>
    </source>
</evidence>
<feature type="transmembrane region" description="Helical" evidence="16">
    <location>
        <begin position="98"/>
        <end position="119"/>
    </location>
</feature>
<proteinExistence type="predicted"/>
<evidence type="ECO:0000256" key="15">
    <source>
        <dbReference type="ARBA" id="ARBA00023136"/>
    </source>
</evidence>
<keyword evidence="10 16" id="KW-0812">Transmembrane</keyword>
<evidence type="ECO:0000256" key="6">
    <source>
        <dbReference type="ARBA" id="ARBA00019425"/>
    </source>
</evidence>
<dbReference type="OrthoDB" id="9809280at2"/>
<dbReference type="eggNOG" id="COG2142">
    <property type="taxonomic scope" value="Bacteria"/>
</dbReference>
<comment type="subcellular location">
    <subcellularLocation>
        <location evidence="3">Membrane</location>
        <topology evidence="3">Multi-pass membrane protein</topology>
    </subcellularLocation>
</comment>
<comment type="caution">
    <text evidence="17">The sequence shown here is derived from an EMBL/GenBank/DDBJ whole genome shotgun (WGS) entry which is preliminary data.</text>
</comment>
<comment type="pathway">
    <text evidence="4">Carbohydrate metabolism; tricarboxylic acid cycle.</text>
</comment>
<keyword evidence="8" id="KW-0816">Tricarboxylic acid cycle</keyword>
<evidence type="ECO:0000256" key="10">
    <source>
        <dbReference type="ARBA" id="ARBA00022692"/>
    </source>
</evidence>
<evidence type="ECO:0000313" key="18">
    <source>
        <dbReference type="Proteomes" id="UP000030004"/>
    </source>
</evidence>
<keyword evidence="12" id="KW-0249">Electron transport</keyword>
<evidence type="ECO:0000256" key="9">
    <source>
        <dbReference type="ARBA" id="ARBA00022617"/>
    </source>
</evidence>
<accession>A0A0A0EJP9</accession>
<evidence type="ECO:0000313" key="17">
    <source>
        <dbReference type="EMBL" id="KGM50545.1"/>
    </source>
</evidence>
<organism evidence="17 18">
    <name type="scientific">Pseudooceanicola atlanticus</name>
    <dbReference type="NCBI Taxonomy" id="1461694"/>
    <lineage>
        <taxon>Bacteria</taxon>
        <taxon>Pseudomonadati</taxon>
        <taxon>Pseudomonadota</taxon>
        <taxon>Alphaproteobacteria</taxon>
        <taxon>Rhodobacterales</taxon>
        <taxon>Paracoccaceae</taxon>
        <taxon>Pseudooceanicola</taxon>
    </lineage>
</organism>
<keyword evidence="15 16" id="KW-0472">Membrane</keyword>
<feature type="transmembrane region" description="Helical" evidence="16">
    <location>
        <begin position="58"/>
        <end position="77"/>
    </location>
</feature>
<evidence type="ECO:0000256" key="5">
    <source>
        <dbReference type="ARBA" id="ARBA00011558"/>
    </source>
</evidence>
<evidence type="ECO:0000256" key="2">
    <source>
        <dbReference type="ARBA" id="ARBA00004050"/>
    </source>
</evidence>
<dbReference type="CDD" id="cd03495">
    <property type="entry name" value="SQR_TypeC_SdhD_like"/>
    <property type="match status" value="1"/>
</dbReference>
<keyword evidence="7" id="KW-0813">Transport</keyword>
<reference evidence="17 18" key="1">
    <citation type="journal article" date="2015" name="Antonie Van Leeuwenhoek">
        <title>Pseudooceanicola atlanticus gen. nov. sp. nov., isolated from surface seawater of the Atlantic Ocean and reclassification of Oceanicola batsensis, Oceanicola marinus, Oceanicola nitratireducens, Oceanicola nanhaiensis, Oceanicola antarcticus and Oceanicola flagellatus, as Pseudooceanicola batsensis comb. nov., Pseudooceanicola marinus comb. nov., Pseudooceanicola nitratireducens comb. nov., Pseudooceanicola nanhaiensis comb. nov., Pseudooceanicola antarcticus comb. nov., and Pseudooceanicola flagellatus comb. nov.</title>
        <authorList>
            <person name="Lai Q."/>
            <person name="Li G."/>
            <person name="Liu X."/>
            <person name="Du Y."/>
            <person name="Sun F."/>
            <person name="Shao Z."/>
        </authorList>
    </citation>
    <scope>NUCLEOTIDE SEQUENCE [LARGE SCALE GENOMIC DNA]</scope>
    <source>
        <strain evidence="17 18">22II-s11g</strain>
    </source>
</reference>
<dbReference type="InterPro" id="IPR014312">
    <property type="entry name" value="Succ_DH_anchor"/>
</dbReference>
<comment type="function">
    <text evidence="2">Membrane-anchoring subunit of succinate dehydrogenase (SDH).</text>
</comment>
<evidence type="ECO:0000256" key="1">
    <source>
        <dbReference type="ARBA" id="ARBA00001971"/>
    </source>
</evidence>
<evidence type="ECO:0000256" key="14">
    <source>
        <dbReference type="ARBA" id="ARBA00023004"/>
    </source>
</evidence>
<dbReference type="Gene3D" id="1.20.1300.10">
    <property type="entry name" value="Fumarate reductase/succinate dehydrogenase, transmembrane subunit"/>
    <property type="match status" value="1"/>
</dbReference>
<keyword evidence="9" id="KW-0349">Heme</keyword>
<evidence type="ECO:0000256" key="13">
    <source>
        <dbReference type="ARBA" id="ARBA00022989"/>
    </source>
</evidence>
<dbReference type="RefSeq" id="WP_043744954.1">
    <property type="nucleotide sequence ID" value="NZ_AQQX01000001.1"/>
</dbReference>
<dbReference type="AlphaFoldDB" id="A0A0A0EJP9"/>
<evidence type="ECO:0000256" key="4">
    <source>
        <dbReference type="ARBA" id="ARBA00005163"/>
    </source>
</evidence>
<comment type="subunit">
    <text evidence="5">Part of an enzyme complex containing four subunits: a flavoprotein, an iron-sulfur protein, plus two membrane-anchoring proteins, SdhC and SdhD.</text>
</comment>
<feature type="transmembrane region" description="Helical" evidence="16">
    <location>
        <begin position="31"/>
        <end position="52"/>
    </location>
</feature>
<dbReference type="UniPathway" id="UPA00223"/>
<dbReference type="SUPFAM" id="SSF81343">
    <property type="entry name" value="Fumarate reductase respiratory complex transmembrane subunits"/>
    <property type="match status" value="1"/>
</dbReference>
<evidence type="ECO:0000256" key="16">
    <source>
        <dbReference type="SAM" id="Phobius"/>
    </source>
</evidence>
<dbReference type="Pfam" id="PF01127">
    <property type="entry name" value="Sdh_cyt"/>
    <property type="match status" value="1"/>
</dbReference>
<dbReference type="GO" id="GO:0006099">
    <property type="term" value="P:tricarboxylic acid cycle"/>
    <property type="evidence" value="ECO:0007669"/>
    <property type="project" value="UniProtKB-UniPathway"/>
</dbReference>
<dbReference type="NCBIfam" id="TIGR02968">
    <property type="entry name" value="succ_dehyd_anc"/>
    <property type="match status" value="1"/>
</dbReference>
<dbReference type="EMBL" id="AQQX01000001">
    <property type="protein sequence ID" value="KGM50545.1"/>
    <property type="molecule type" value="Genomic_DNA"/>
</dbReference>
<dbReference type="GO" id="GO:0020037">
    <property type="term" value="F:heme binding"/>
    <property type="evidence" value="ECO:0007669"/>
    <property type="project" value="InterPro"/>
</dbReference>
<dbReference type="Proteomes" id="UP000030004">
    <property type="component" value="Unassembled WGS sequence"/>
</dbReference>
<evidence type="ECO:0000256" key="12">
    <source>
        <dbReference type="ARBA" id="ARBA00022982"/>
    </source>
</evidence>
<keyword evidence="14" id="KW-0408">Iron</keyword>
<evidence type="ECO:0000256" key="11">
    <source>
        <dbReference type="ARBA" id="ARBA00022723"/>
    </source>
</evidence>
<comment type="cofactor">
    <cofactor evidence="1">
        <name>heme</name>
        <dbReference type="ChEBI" id="CHEBI:30413"/>
    </cofactor>
</comment>
<keyword evidence="11" id="KW-0479">Metal-binding</keyword>
<dbReference type="InterPro" id="IPR034804">
    <property type="entry name" value="SQR/QFR_C/D"/>
</dbReference>
<name>A0A0A0EJP9_9RHOB</name>
<keyword evidence="13 16" id="KW-1133">Transmembrane helix</keyword>
<dbReference type="InterPro" id="IPR000701">
    <property type="entry name" value="SuccDH_FuR_B_TM-su"/>
</dbReference>
<protein>
    <recommendedName>
        <fullName evidence="6">Succinate dehydrogenase hydrophobic membrane anchor subunit</fullName>
    </recommendedName>
</protein>
<sequence length="123" mass="13451">MRFLTDRKRATGMGASKTGTEHHWSMQVSSIALLILVPLFVFTTGWIIGAPYEEVVAYYSRPFPAVIAALTFIVGMAHFKNGAQMAIEDYVHGLTGRLTIIGVTILSYAIAAFAVFSLIRLAL</sequence>
<gene>
    <name evidence="17" type="ORF">ATO9_03395</name>
</gene>
<keyword evidence="18" id="KW-1185">Reference proteome</keyword>
<evidence type="ECO:0000256" key="8">
    <source>
        <dbReference type="ARBA" id="ARBA00022532"/>
    </source>
</evidence>
<dbReference type="GO" id="GO:0046872">
    <property type="term" value="F:metal ion binding"/>
    <property type="evidence" value="ECO:0007669"/>
    <property type="project" value="UniProtKB-KW"/>
</dbReference>